<reference evidence="2" key="1">
    <citation type="submission" date="2025-02" db="EMBL/GenBank/DDBJ databases">
        <authorList>
            <consortium name="NCBI Genome Project"/>
        </authorList>
    </citation>
    <scope>NUCLEOTIDE SEQUENCE</scope>
</reference>
<sequence>MPEPQLVTISHVTKLFSPIAGTLHAAAALVTCRLPGTSDITSGIDCAVATQCPLFMDVIGLKSCVEPLEGFLSESGAFVQQHCLAEGIAESILSFGFLYYSFLQSTTGPTTKVCHGGLQTSRSFRLLSVLGGPDHLRSGYVQNQQLATEQSDTKGDGSPGNDWFKLRLQPPLSQSYNVSGAGPDLPGLRAVDVRESGGELRDEAVLQKDGEDGDIHVNQETEIGEESKALGEGGGREQSASQPDSTDVHSKPLRLTRHTEPLSDGPGRHKHLRPENKMPNSRKRTKRSDSHPGPTPTEYLIDTLQRVHQSHGAESCSWVYNTKNTGIMTSLTQRQRDNFKRYHRLSLQRIVADYIELLDPLSDQANSGMESDSPLESEALQSVFSEDNLNYLAARQYSAADVVAWAWVLKSSTPYEAILRVLLLEADRSSSPDCSIKMVPPFIPLLLLRQSLDAKAFRLLLVYSLHLLGGRALPTPGMAMEAMTDDVELVQQDVLAKPLIEPNMCVTYVIRLLHHARELWPQAQLTIARAFAFYLDSLESEGKGWTVATERINQFMADKFNTVLRILSLPCRHNPFTSASLQQQAQFELLRAMARHQPALPVTRRGYQGIVAVQIAHKKTLAERQSAELKAPSWPPWKEDKIGFDVKRGVEGMKSRAMRVLSQMKEAGYSQSRWEEVSSILAGWDTDKSPTIQTRSLVPRPETVQGPSGDPKHHAIWVARIRATRTVREAWACFLSYRDQGLPPRGAIYAAMAEKLIFRQKRARNNSHRSSQALPGDGKEVFAEPSSVRDWIYVSTEPPTLDDFLREMLSQGIRPRGRFLALLLRNAPTFGSGLDYLRCSDLTKEQLEDLCTVSGQGWGEQAQANKTLNSFPDYLISSFVAFLCNFSTVGHHSTAHCESSVGDMFPILLGRHSTNPSYSTTLFAYSEELKTSEDLRHPKILAHALSLLQAQQSRSPQAWIPVMSALARDRVGSTSHRLGRHARLVLSWYEVLELTAWMAKRQIEPSLEAFQVLCYSFSRVVVAGIKEPDAVEEGLVIVSELARRGRLTGMNHASTRFEDMVQSGLNILKSRFDELVLLDPKTSSLFERSRSSIQHATASQVTVPSLVHVPSPAVLHSFVRALGLAEDTDGLLSLLRWMRQYETTLKEKYDENLNGEKMMRRIIVAVRMFLEGYWGRSPQAFREWEPSMEHTHDVHMHNDSEADSATFSDASLQEAYDIITTSQVWGSWPSDEEVLDYIAHGEQGSREAGDRYRHAVH</sequence>
<proteinExistence type="predicted"/>
<evidence type="ECO:0000313" key="2">
    <source>
        <dbReference type="RefSeq" id="XP_059600010.1"/>
    </source>
</evidence>
<protein>
    <submittedName>
        <fullName evidence="2">Uncharacterized protein</fullName>
    </submittedName>
</protein>
<name>A0AAJ8BLS5_ASPNG</name>
<dbReference type="KEGG" id="ang:An02g07310"/>
<reference evidence="2" key="2">
    <citation type="submission" date="2025-08" db="UniProtKB">
        <authorList>
            <consortium name="RefSeq"/>
        </authorList>
    </citation>
    <scope>IDENTIFICATION</scope>
</reference>
<accession>A0AAJ8BLS5</accession>
<dbReference type="RefSeq" id="XP_059600010.1">
    <property type="nucleotide sequence ID" value="XM_059746408.1"/>
</dbReference>
<gene>
    <name evidence="2" type="ORF">An02g07310</name>
</gene>
<dbReference type="GeneID" id="4979220"/>
<evidence type="ECO:0000256" key="1">
    <source>
        <dbReference type="SAM" id="MobiDB-lite"/>
    </source>
</evidence>
<feature type="region of interest" description="Disordered" evidence="1">
    <location>
        <begin position="195"/>
        <end position="298"/>
    </location>
</feature>
<feature type="compositionally biased region" description="Basic and acidic residues" evidence="1">
    <location>
        <begin position="195"/>
        <end position="229"/>
    </location>
</feature>
<dbReference type="AlphaFoldDB" id="A0AAJ8BLS5"/>
<organism evidence="2">
    <name type="scientific">Aspergillus niger</name>
    <dbReference type="NCBI Taxonomy" id="5061"/>
    <lineage>
        <taxon>Eukaryota</taxon>
        <taxon>Fungi</taxon>
        <taxon>Dikarya</taxon>
        <taxon>Ascomycota</taxon>
        <taxon>Pezizomycotina</taxon>
        <taxon>Eurotiomycetes</taxon>
        <taxon>Eurotiomycetidae</taxon>
        <taxon>Eurotiales</taxon>
        <taxon>Aspergillaceae</taxon>
        <taxon>Aspergillus</taxon>
        <taxon>Aspergillus subgen. Circumdati</taxon>
    </lineage>
</organism>
<dbReference type="VEuPathDB" id="FungiDB:An02g07310"/>